<evidence type="ECO:0000313" key="3">
    <source>
        <dbReference type="EMBL" id="KKJ77844.1"/>
    </source>
</evidence>
<dbReference type="Gene3D" id="1.20.59.10">
    <property type="entry name" value="Chorismate mutase"/>
    <property type="match status" value="1"/>
</dbReference>
<dbReference type="RefSeq" id="WP_046503967.1">
    <property type="nucleotide sequence ID" value="NZ_LANI01000003.1"/>
</dbReference>
<gene>
    <name evidence="3" type="ORF">WH95_05305</name>
</gene>
<dbReference type="InterPro" id="IPR036263">
    <property type="entry name" value="Chorismate_II_sf"/>
</dbReference>
<reference evidence="3 4" key="1">
    <citation type="submission" date="2015-03" db="EMBL/GenBank/DDBJ databases">
        <title>Genome sequence of Kiloniella sp. P1-1, isolated from the gut microflora of Pacific white shrimp, Penaeus vannamei.</title>
        <authorList>
            <person name="Shao Z."/>
            <person name="Wang L."/>
            <person name="Li X."/>
        </authorList>
    </citation>
    <scope>NUCLEOTIDE SEQUENCE [LARGE SCALE GENOMIC DNA]</scope>
    <source>
        <strain evidence="3 4">P1-1</strain>
    </source>
</reference>
<organism evidence="3 4">
    <name type="scientific">Kiloniella litopenaei</name>
    <dbReference type="NCBI Taxonomy" id="1549748"/>
    <lineage>
        <taxon>Bacteria</taxon>
        <taxon>Pseudomonadati</taxon>
        <taxon>Pseudomonadota</taxon>
        <taxon>Alphaproteobacteria</taxon>
        <taxon>Rhodospirillales</taxon>
        <taxon>Kiloniellaceae</taxon>
        <taxon>Kiloniella</taxon>
    </lineage>
</organism>
<dbReference type="EC" id="5.4.99.5" evidence="1"/>
<dbReference type="OrthoDB" id="7268348at2"/>
<dbReference type="PROSITE" id="PS51168">
    <property type="entry name" value="CHORISMATE_MUT_2"/>
    <property type="match status" value="1"/>
</dbReference>
<dbReference type="EMBL" id="LANI01000003">
    <property type="protein sequence ID" value="KKJ77844.1"/>
    <property type="molecule type" value="Genomic_DNA"/>
</dbReference>
<dbReference type="AlphaFoldDB" id="A0A0M2RBP6"/>
<dbReference type="InterPro" id="IPR036979">
    <property type="entry name" value="CM_dom_sf"/>
</dbReference>
<evidence type="ECO:0000259" key="2">
    <source>
        <dbReference type="PROSITE" id="PS51168"/>
    </source>
</evidence>
<dbReference type="GO" id="GO:0004106">
    <property type="term" value="F:chorismate mutase activity"/>
    <property type="evidence" value="ECO:0007669"/>
    <property type="project" value="UniProtKB-EC"/>
</dbReference>
<protein>
    <recommendedName>
        <fullName evidence="1">chorismate mutase</fullName>
        <ecNumber evidence="1">5.4.99.5</ecNumber>
    </recommendedName>
</protein>
<dbReference type="GO" id="GO:0046417">
    <property type="term" value="P:chorismate metabolic process"/>
    <property type="evidence" value="ECO:0007669"/>
    <property type="project" value="InterPro"/>
</dbReference>
<sequence length="281" mass="31083">MSEKDKLSSLRNQIDEIDNQIHDLLMKRAEVVQSIVKEKGQPSTSLDAGREAEVLRYLIKRHDGILPKSAIVRLWREIFASTLQLESRFSVSVHVPEGDNTYYDLSREHFGMETPISSRQTVMSVLREVTDGAATAGILPLPQAGEGNPWWLSLAQGEGATNARIIARLPFYQMSRTDGPEAVIVGLSAQEETGHDRSYVVVESAEPLSRSTLTSLLEKSDLKPVNIQIHTPDPSVCLQLIEVDDYVAPGDERLAKLAELSDQRITHAWTIGGYAVPLTDA</sequence>
<keyword evidence="4" id="KW-1185">Reference proteome</keyword>
<dbReference type="SMART" id="SM00830">
    <property type="entry name" value="CM_2"/>
    <property type="match status" value="1"/>
</dbReference>
<proteinExistence type="predicted"/>
<dbReference type="InterPro" id="IPR002701">
    <property type="entry name" value="CM_II_prokaryot"/>
</dbReference>
<name>A0A0M2RBP6_9PROT</name>
<evidence type="ECO:0000313" key="4">
    <source>
        <dbReference type="Proteomes" id="UP000034491"/>
    </source>
</evidence>
<dbReference type="STRING" id="1549748.WH95_05305"/>
<feature type="domain" description="Chorismate mutase" evidence="2">
    <location>
        <begin position="1"/>
        <end position="90"/>
    </location>
</feature>
<dbReference type="Proteomes" id="UP000034491">
    <property type="component" value="Unassembled WGS sequence"/>
</dbReference>
<dbReference type="SUPFAM" id="SSF48600">
    <property type="entry name" value="Chorismate mutase II"/>
    <property type="match status" value="1"/>
</dbReference>
<accession>A0A0M2RBP6</accession>
<evidence type="ECO:0000256" key="1">
    <source>
        <dbReference type="ARBA" id="ARBA00012404"/>
    </source>
</evidence>
<comment type="caution">
    <text evidence="3">The sequence shown here is derived from an EMBL/GenBank/DDBJ whole genome shotgun (WGS) entry which is preliminary data.</text>
</comment>
<dbReference type="Pfam" id="PF01817">
    <property type="entry name" value="CM_2"/>
    <property type="match status" value="1"/>
</dbReference>